<dbReference type="GO" id="GO:1990281">
    <property type="term" value="C:efflux pump complex"/>
    <property type="evidence" value="ECO:0007669"/>
    <property type="project" value="TreeGrafter"/>
</dbReference>
<evidence type="ECO:0000256" key="4">
    <source>
        <dbReference type="ARBA" id="ARBA00022452"/>
    </source>
</evidence>
<keyword evidence="8" id="KW-0732">Signal</keyword>
<evidence type="ECO:0000256" key="2">
    <source>
        <dbReference type="ARBA" id="ARBA00007613"/>
    </source>
</evidence>
<dbReference type="Gene3D" id="1.20.1600.10">
    <property type="entry name" value="Outer membrane efflux proteins (OEP)"/>
    <property type="match status" value="1"/>
</dbReference>
<reference evidence="9" key="2">
    <citation type="submission" date="2021-04" db="EMBL/GenBank/DDBJ databases">
        <authorList>
            <person name="Gilroy R."/>
        </authorList>
    </citation>
    <scope>NUCLEOTIDE SEQUENCE</scope>
    <source>
        <strain evidence="9">CHK118-2852</strain>
    </source>
</reference>
<keyword evidence="3" id="KW-0813">Transport</keyword>
<dbReference type="GO" id="GO:0009279">
    <property type="term" value="C:cell outer membrane"/>
    <property type="evidence" value="ECO:0007669"/>
    <property type="project" value="UniProtKB-SubCell"/>
</dbReference>
<dbReference type="InterPro" id="IPR003423">
    <property type="entry name" value="OMP_efflux"/>
</dbReference>
<dbReference type="PANTHER" id="PTHR30026:SF20">
    <property type="entry name" value="OUTER MEMBRANE PROTEIN TOLC"/>
    <property type="match status" value="1"/>
</dbReference>
<comment type="subcellular location">
    <subcellularLocation>
        <location evidence="1">Cell outer membrane</location>
    </subcellularLocation>
</comment>
<protein>
    <submittedName>
        <fullName evidence="9">TolC family protein</fullName>
    </submittedName>
</protein>
<dbReference type="GO" id="GO:0015288">
    <property type="term" value="F:porin activity"/>
    <property type="evidence" value="ECO:0007669"/>
    <property type="project" value="TreeGrafter"/>
</dbReference>
<feature type="signal peptide" evidence="8">
    <location>
        <begin position="1"/>
        <end position="21"/>
    </location>
</feature>
<proteinExistence type="inferred from homology"/>
<accession>A0A9D2KF86</accession>
<dbReference type="EMBL" id="DXAV01000090">
    <property type="protein sequence ID" value="HIZ92662.1"/>
    <property type="molecule type" value="Genomic_DNA"/>
</dbReference>
<keyword evidence="4" id="KW-1134">Transmembrane beta strand</keyword>
<dbReference type="AlphaFoldDB" id="A0A9D2KF86"/>
<reference evidence="9" key="1">
    <citation type="journal article" date="2021" name="PeerJ">
        <title>Extensive microbial diversity within the chicken gut microbiome revealed by metagenomics and culture.</title>
        <authorList>
            <person name="Gilroy R."/>
            <person name="Ravi A."/>
            <person name="Getino M."/>
            <person name="Pursley I."/>
            <person name="Horton D.L."/>
            <person name="Alikhan N.F."/>
            <person name="Baker D."/>
            <person name="Gharbi K."/>
            <person name="Hall N."/>
            <person name="Watson M."/>
            <person name="Adriaenssens E.M."/>
            <person name="Foster-Nyarko E."/>
            <person name="Jarju S."/>
            <person name="Secka A."/>
            <person name="Antonio M."/>
            <person name="Oren A."/>
            <person name="Chaudhuri R.R."/>
            <person name="La Ragione R."/>
            <person name="Hildebrand F."/>
            <person name="Pallen M.J."/>
        </authorList>
    </citation>
    <scope>NUCLEOTIDE SEQUENCE</scope>
    <source>
        <strain evidence="9">CHK118-2852</strain>
    </source>
</reference>
<feature type="chain" id="PRO_5039599918" evidence="8">
    <location>
        <begin position="22"/>
        <end position="419"/>
    </location>
</feature>
<evidence type="ECO:0000313" key="10">
    <source>
        <dbReference type="Proteomes" id="UP000824108"/>
    </source>
</evidence>
<organism evidence="9 10">
    <name type="scientific">Candidatus Bacteroides merdavium</name>
    <dbReference type="NCBI Taxonomy" id="2838472"/>
    <lineage>
        <taxon>Bacteria</taxon>
        <taxon>Pseudomonadati</taxon>
        <taxon>Bacteroidota</taxon>
        <taxon>Bacteroidia</taxon>
        <taxon>Bacteroidales</taxon>
        <taxon>Bacteroidaceae</taxon>
        <taxon>Bacteroides</taxon>
    </lineage>
</organism>
<evidence type="ECO:0000313" key="9">
    <source>
        <dbReference type="EMBL" id="HIZ92662.1"/>
    </source>
</evidence>
<evidence type="ECO:0000256" key="7">
    <source>
        <dbReference type="ARBA" id="ARBA00023237"/>
    </source>
</evidence>
<name>A0A9D2KF86_9BACE</name>
<evidence type="ECO:0000256" key="5">
    <source>
        <dbReference type="ARBA" id="ARBA00022692"/>
    </source>
</evidence>
<comment type="caution">
    <text evidence="9">The sequence shown here is derived from an EMBL/GenBank/DDBJ whole genome shotgun (WGS) entry which is preliminary data.</text>
</comment>
<keyword evidence="5" id="KW-0812">Transmembrane</keyword>
<dbReference type="GO" id="GO:0015562">
    <property type="term" value="F:efflux transmembrane transporter activity"/>
    <property type="evidence" value="ECO:0007669"/>
    <property type="project" value="InterPro"/>
</dbReference>
<keyword evidence="6" id="KW-0472">Membrane</keyword>
<dbReference type="SUPFAM" id="SSF56954">
    <property type="entry name" value="Outer membrane efflux proteins (OEP)"/>
    <property type="match status" value="1"/>
</dbReference>
<dbReference type="PANTHER" id="PTHR30026">
    <property type="entry name" value="OUTER MEMBRANE PROTEIN TOLC"/>
    <property type="match status" value="1"/>
</dbReference>
<evidence type="ECO:0000256" key="1">
    <source>
        <dbReference type="ARBA" id="ARBA00004442"/>
    </source>
</evidence>
<sequence length="419" mass="48715">MKRCVLLFLVYTVVCSFPLCAQLTLEDCRRLARDNYPMIRQYGLIEKTVQYNVVNAARAYWPQVSISGKVTYQSDVTSLPFELPDMDVHFMPKDQYQLMIQVQQSVWDGGETKWRKQLARDGAEVDTEKLNTDLYGLDERVNQLFFGILLLDEQLEQNRLLQDDLDRMYRMVNTCVDNGTANRSELDEVSVEQLSARQQRVSLEASRRAYSDMLALYLGRKSENKLLLVKPAALVPEDNRNNRPELRWYDAQTARFGSQEASLRTAFMPRLSLFVQGAYGNPGLNLLQDKFKAYYMAGINLSWNLGKLYTLKNDRRLVDNNRQMMEAARSTFLFNTGLEAIRQEAEVNALRRQMDDDDEIIRLRARIRRASEVKVQNGTYTVNDLLRDVTAESLARQQKAIREIQLLMKIYEWKHTLNN</sequence>
<evidence type="ECO:0000256" key="8">
    <source>
        <dbReference type="SAM" id="SignalP"/>
    </source>
</evidence>
<keyword evidence="7" id="KW-0998">Cell outer membrane</keyword>
<comment type="similarity">
    <text evidence="2">Belongs to the outer membrane factor (OMF) (TC 1.B.17) family.</text>
</comment>
<dbReference type="Pfam" id="PF02321">
    <property type="entry name" value="OEP"/>
    <property type="match status" value="1"/>
</dbReference>
<evidence type="ECO:0000256" key="6">
    <source>
        <dbReference type="ARBA" id="ARBA00023136"/>
    </source>
</evidence>
<evidence type="ECO:0000256" key="3">
    <source>
        <dbReference type="ARBA" id="ARBA00022448"/>
    </source>
</evidence>
<dbReference type="InterPro" id="IPR051906">
    <property type="entry name" value="TolC-like"/>
</dbReference>
<dbReference type="Proteomes" id="UP000824108">
    <property type="component" value="Unassembled WGS sequence"/>
</dbReference>
<gene>
    <name evidence="9" type="ORF">H9807_11205</name>
</gene>